<dbReference type="Proteomes" id="UP000807025">
    <property type="component" value="Unassembled WGS sequence"/>
</dbReference>
<comment type="caution">
    <text evidence="2">The sequence shown here is derived from an EMBL/GenBank/DDBJ whole genome shotgun (WGS) entry which is preliminary data.</text>
</comment>
<dbReference type="EMBL" id="MU154536">
    <property type="protein sequence ID" value="KAF9498762.1"/>
    <property type="molecule type" value="Genomic_DNA"/>
</dbReference>
<organism evidence="2 3">
    <name type="scientific">Pleurotus eryngii</name>
    <name type="common">Boletus of the steppes</name>
    <dbReference type="NCBI Taxonomy" id="5323"/>
    <lineage>
        <taxon>Eukaryota</taxon>
        <taxon>Fungi</taxon>
        <taxon>Dikarya</taxon>
        <taxon>Basidiomycota</taxon>
        <taxon>Agaricomycotina</taxon>
        <taxon>Agaricomycetes</taxon>
        <taxon>Agaricomycetidae</taxon>
        <taxon>Agaricales</taxon>
        <taxon>Pleurotineae</taxon>
        <taxon>Pleurotaceae</taxon>
        <taxon>Pleurotus</taxon>
    </lineage>
</organism>
<accession>A0A9P6A270</accession>
<evidence type="ECO:0000313" key="3">
    <source>
        <dbReference type="Proteomes" id="UP000807025"/>
    </source>
</evidence>
<dbReference type="InterPro" id="IPR036291">
    <property type="entry name" value="NAD(P)-bd_dom_sf"/>
</dbReference>
<dbReference type="Gene3D" id="3.40.50.720">
    <property type="entry name" value="NAD(P)-binding Rossmann-like Domain"/>
    <property type="match status" value="1"/>
</dbReference>
<gene>
    <name evidence="2" type="ORF">BDN71DRAFT_1385351</name>
</gene>
<sequence>FGLQFAVASSATVIATSSDEKLKLASKLGAKHLINYKTTPDWEETVKTITNGHGVDHVIEVGAVCWS</sequence>
<name>A0A9P6A270_PLEER</name>
<protein>
    <recommendedName>
        <fullName evidence="1">Alcohol dehydrogenase-like C-terminal domain-containing protein</fullName>
    </recommendedName>
</protein>
<dbReference type="InterPro" id="IPR052711">
    <property type="entry name" value="Zinc_ADH-like"/>
</dbReference>
<reference evidence="2" key="1">
    <citation type="submission" date="2020-11" db="EMBL/GenBank/DDBJ databases">
        <authorList>
            <consortium name="DOE Joint Genome Institute"/>
            <person name="Ahrendt S."/>
            <person name="Riley R."/>
            <person name="Andreopoulos W."/>
            <person name="Labutti K."/>
            <person name="Pangilinan J."/>
            <person name="Ruiz-Duenas F.J."/>
            <person name="Barrasa J.M."/>
            <person name="Sanchez-Garcia M."/>
            <person name="Camarero S."/>
            <person name="Miyauchi S."/>
            <person name="Serrano A."/>
            <person name="Linde D."/>
            <person name="Babiker R."/>
            <person name="Drula E."/>
            <person name="Ayuso-Fernandez I."/>
            <person name="Pacheco R."/>
            <person name="Padilla G."/>
            <person name="Ferreira P."/>
            <person name="Barriuso J."/>
            <person name="Kellner H."/>
            <person name="Castanera R."/>
            <person name="Alfaro M."/>
            <person name="Ramirez L."/>
            <person name="Pisabarro A.G."/>
            <person name="Kuo A."/>
            <person name="Tritt A."/>
            <person name="Lipzen A."/>
            <person name="He G."/>
            <person name="Yan M."/>
            <person name="Ng V."/>
            <person name="Cullen D."/>
            <person name="Martin F."/>
            <person name="Rosso M.-N."/>
            <person name="Henrissat B."/>
            <person name="Hibbett D."/>
            <person name="Martinez A.T."/>
            <person name="Grigoriev I.V."/>
        </authorList>
    </citation>
    <scope>NUCLEOTIDE SEQUENCE</scope>
    <source>
        <strain evidence="2">ATCC 90797</strain>
    </source>
</reference>
<dbReference type="OrthoDB" id="9930022at2759"/>
<dbReference type="InterPro" id="IPR013149">
    <property type="entry name" value="ADH-like_C"/>
</dbReference>
<dbReference type="AlphaFoldDB" id="A0A9P6A270"/>
<feature type="non-terminal residue" evidence="2">
    <location>
        <position position="1"/>
    </location>
</feature>
<evidence type="ECO:0000259" key="1">
    <source>
        <dbReference type="Pfam" id="PF00107"/>
    </source>
</evidence>
<proteinExistence type="predicted"/>
<keyword evidence="3" id="KW-1185">Reference proteome</keyword>
<evidence type="ECO:0000313" key="2">
    <source>
        <dbReference type="EMBL" id="KAF9498762.1"/>
    </source>
</evidence>
<dbReference type="SUPFAM" id="SSF51735">
    <property type="entry name" value="NAD(P)-binding Rossmann-fold domains"/>
    <property type="match status" value="1"/>
</dbReference>
<feature type="domain" description="Alcohol dehydrogenase-like C-terminal" evidence="1">
    <location>
        <begin position="2"/>
        <end position="61"/>
    </location>
</feature>
<dbReference type="Pfam" id="PF00107">
    <property type="entry name" value="ADH_zinc_N"/>
    <property type="match status" value="1"/>
</dbReference>
<dbReference type="PANTHER" id="PTHR45033:SF2">
    <property type="entry name" value="ZINC-TYPE ALCOHOL DEHYDROGENASE-LIKE PROTEIN C1773.06C"/>
    <property type="match status" value="1"/>
</dbReference>
<dbReference type="PANTHER" id="PTHR45033">
    <property type="match status" value="1"/>
</dbReference>